<name>B0X9S2_CULQU</name>
<reference evidence="2" key="2">
    <citation type="submission" date="2021-02" db="UniProtKB">
        <authorList>
            <consortium name="EnsemblMetazoa"/>
        </authorList>
    </citation>
    <scope>IDENTIFICATION</scope>
    <source>
        <strain evidence="2">JHB</strain>
    </source>
</reference>
<protein>
    <submittedName>
        <fullName evidence="1 2">Uncharacterized protein</fullName>
    </submittedName>
</protein>
<dbReference type="InParanoid" id="B0X9S2"/>
<gene>
    <name evidence="2" type="primary">6049672</name>
    <name evidence="1" type="ORF">CpipJ_CPIJ016305</name>
</gene>
<keyword evidence="3" id="KW-1185">Reference proteome</keyword>
<dbReference type="HOGENOM" id="CLU_1817669_0_0_1"/>
<evidence type="ECO:0000313" key="2">
    <source>
        <dbReference type="EnsemblMetazoa" id="CPIJ016305-PA"/>
    </source>
</evidence>
<organism>
    <name type="scientific">Culex quinquefasciatus</name>
    <name type="common">Southern house mosquito</name>
    <name type="synonym">Culex pungens</name>
    <dbReference type="NCBI Taxonomy" id="7176"/>
    <lineage>
        <taxon>Eukaryota</taxon>
        <taxon>Metazoa</taxon>
        <taxon>Ecdysozoa</taxon>
        <taxon>Arthropoda</taxon>
        <taxon>Hexapoda</taxon>
        <taxon>Insecta</taxon>
        <taxon>Pterygota</taxon>
        <taxon>Neoptera</taxon>
        <taxon>Endopterygota</taxon>
        <taxon>Diptera</taxon>
        <taxon>Nematocera</taxon>
        <taxon>Culicoidea</taxon>
        <taxon>Culicidae</taxon>
        <taxon>Culicinae</taxon>
        <taxon>Culicini</taxon>
        <taxon>Culex</taxon>
        <taxon>Culex</taxon>
    </lineage>
</organism>
<dbReference type="VEuPathDB" id="VectorBase:CPIJ016305"/>
<dbReference type="Proteomes" id="UP000002320">
    <property type="component" value="Unassembled WGS sequence"/>
</dbReference>
<evidence type="ECO:0000313" key="1">
    <source>
        <dbReference type="EMBL" id="EDS43274.1"/>
    </source>
</evidence>
<dbReference type="EMBL" id="DS232547">
    <property type="protein sequence ID" value="EDS43274.1"/>
    <property type="molecule type" value="Genomic_DNA"/>
</dbReference>
<proteinExistence type="predicted"/>
<reference evidence="1" key="1">
    <citation type="submission" date="2007-03" db="EMBL/GenBank/DDBJ databases">
        <title>Annotation of Culex pipiens quinquefasciatus.</title>
        <authorList>
            <consortium name="The Broad Institute Genome Sequencing Platform"/>
            <person name="Atkinson P.W."/>
            <person name="Hemingway J."/>
            <person name="Christensen B.M."/>
            <person name="Higgs S."/>
            <person name="Kodira C."/>
            <person name="Hannick L."/>
            <person name="Megy K."/>
            <person name="O'Leary S."/>
            <person name="Pearson M."/>
            <person name="Haas B.J."/>
            <person name="Mauceli E."/>
            <person name="Wortman J.R."/>
            <person name="Lee N.H."/>
            <person name="Guigo R."/>
            <person name="Stanke M."/>
            <person name="Alvarado L."/>
            <person name="Amedeo P."/>
            <person name="Antoine C.H."/>
            <person name="Arensburger P."/>
            <person name="Bidwell S.L."/>
            <person name="Crawford M."/>
            <person name="Camaro F."/>
            <person name="Devon K."/>
            <person name="Engels R."/>
            <person name="Hammond M."/>
            <person name="Howarth C."/>
            <person name="Koehrsen M."/>
            <person name="Lawson D."/>
            <person name="Montgomery P."/>
            <person name="Nene V."/>
            <person name="Nusbaum C."/>
            <person name="Puiu D."/>
            <person name="Romero-Severson J."/>
            <person name="Severson D.W."/>
            <person name="Shumway M."/>
            <person name="Sisk P."/>
            <person name="Stolte C."/>
            <person name="Zeng Q."/>
            <person name="Eisenstadt E."/>
            <person name="Fraser-Liggett C."/>
            <person name="Strausberg R."/>
            <person name="Galagan J."/>
            <person name="Birren B."/>
            <person name="Collins F.H."/>
        </authorList>
    </citation>
    <scope>NUCLEOTIDE SEQUENCE [LARGE SCALE GENOMIC DNA]</scope>
    <source>
        <strain evidence="1">JHB</strain>
    </source>
</reference>
<dbReference type="EnsemblMetazoa" id="CPIJ016305-RA">
    <property type="protein sequence ID" value="CPIJ016305-PA"/>
    <property type="gene ID" value="CPIJ016305"/>
</dbReference>
<sequence length="142" mass="15661">MNHWPNNRFRVFVQPQLTLWKTGFRKCPLQELPPSGSSSELVWGCGEQARRAHHPEQTRLKVTAAGAGSSPNRTHPLGCVPLANPKGGDVLRVLIVLNLNIRVCLPLLATDVTQRRLNVVRDQGMMGQGLVEYESSTNRSAG</sequence>
<dbReference type="KEGG" id="cqu:CpipJ_CPIJ016305"/>
<dbReference type="AlphaFoldDB" id="B0X9S2"/>
<accession>B0X9S2</accession>
<evidence type="ECO:0000313" key="3">
    <source>
        <dbReference type="Proteomes" id="UP000002320"/>
    </source>
</evidence>